<sequence length="221" mass="24551">MWKLIPKHPPKLKGNERVNASILNLSRIKPTFVPATHRHPSRLLKVQPQNLARQILQPRVHQISPPLSVASQPSQFHHIPLDRYPIEVLQLFQIFFDAHPDERVALRREKPDEGPRDGLGVDELEYQAPAADAELDDGHGILDPAEAGPPLQVEPHNEAGELVAVDAFDVGDPFVDGVFLGGDDGPDLVVEESHVVPVVGFVRQLVVVYAYRHFVGMLCLL</sequence>
<dbReference type="AlphaFoldDB" id="A0A067F1P2"/>
<dbReference type="STRING" id="2711.A0A067F1P2"/>
<gene>
    <name evidence="1" type="ORF">CISIN_1g027598mg</name>
</gene>
<dbReference type="Proteomes" id="UP000027120">
    <property type="component" value="Unassembled WGS sequence"/>
</dbReference>
<accession>A0A067F1P2</accession>
<organism evidence="1 2">
    <name type="scientific">Citrus sinensis</name>
    <name type="common">Sweet orange</name>
    <name type="synonym">Citrus aurantium var. sinensis</name>
    <dbReference type="NCBI Taxonomy" id="2711"/>
    <lineage>
        <taxon>Eukaryota</taxon>
        <taxon>Viridiplantae</taxon>
        <taxon>Streptophyta</taxon>
        <taxon>Embryophyta</taxon>
        <taxon>Tracheophyta</taxon>
        <taxon>Spermatophyta</taxon>
        <taxon>Magnoliopsida</taxon>
        <taxon>eudicotyledons</taxon>
        <taxon>Gunneridae</taxon>
        <taxon>Pentapetalae</taxon>
        <taxon>rosids</taxon>
        <taxon>malvids</taxon>
        <taxon>Sapindales</taxon>
        <taxon>Rutaceae</taxon>
        <taxon>Aurantioideae</taxon>
        <taxon>Citrus</taxon>
    </lineage>
</organism>
<name>A0A067F1P2_CITSI</name>
<reference evidence="1 2" key="1">
    <citation type="submission" date="2014-04" db="EMBL/GenBank/DDBJ databases">
        <authorList>
            <consortium name="International Citrus Genome Consortium"/>
            <person name="Gmitter F."/>
            <person name="Chen C."/>
            <person name="Farmerie W."/>
            <person name="Harkins T."/>
            <person name="Desany B."/>
            <person name="Mohiuddin M."/>
            <person name="Kodira C."/>
            <person name="Borodovsky M."/>
            <person name="Lomsadze A."/>
            <person name="Burns P."/>
            <person name="Jenkins J."/>
            <person name="Prochnik S."/>
            <person name="Shu S."/>
            <person name="Chapman J."/>
            <person name="Pitluck S."/>
            <person name="Schmutz J."/>
            <person name="Rokhsar D."/>
        </authorList>
    </citation>
    <scope>NUCLEOTIDE SEQUENCE</scope>
</reference>
<evidence type="ECO:0000313" key="2">
    <source>
        <dbReference type="Proteomes" id="UP000027120"/>
    </source>
</evidence>
<protein>
    <submittedName>
        <fullName evidence="1">Uncharacterized protein</fullName>
    </submittedName>
</protein>
<proteinExistence type="predicted"/>
<evidence type="ECO:0000313" key="1">
    <source>
        <dbReference type="EMBL" id="KDO57422.1"/>
    </source>
</evidence>
<keyword evidence="2" id="KW-1185">Reference proteome</keyword>
<dbReference type="EMBL" id="KK784963">
    <property type="protein sequence ID" value="KDO57422.1"/>
    <property type="molecule type" value="Genomic_DNA"/>
</dbReference>